<comment type="caution">
    <text evidence="1">The sequence shown here is derived from an EMBL/GenBank/DDBJ whole genome shotgun (WGS) entry which is preliminary data.</text>
</comment>
<protein>
    <submittedName>
        <fullName evidence="1">Uncharacterized protein</fullName>
    </submittedName>
</protein>
<organism evidence="1 2">
    <name type="scientific">Rhizopus delemar</name>
    <dbReference type="NCBI Taxonomy" id="936053"/>
    <lineage>
        <taxon>Eukaryota</taxon>
        <taxon>Fungi</taxon>
        <taxon>Fungi incertae sedis</taxon>
        <taxon>Mucoromycota</taxon>
        <taxon>Mucoromycotina</taxon>
        <taxon>Mucoromycetes</taxon>
        <taxon>Mucorales</taxon>
        <taxon>Mucorineae</taxon>
        <taxon>Rhizopodaceae</taxon>
        <taxon>Rhizopus</taxon>
    </lineage>
</organism>
<sequence>MSDLYLEPYVEIASGNNSSELVEPIVAIGTRTRLREDEVEHIVRPMNALSVLDRQRFFNAGASMGIEEFMHLSSGMNRQVSDDILQHILGCVYDNSSDQLSPVFVNNSCEPVPGDIRISTDIDSFAYTTIQ</sequence>
<keyword evidence="2" id="KW-1185">Reference proteome</keyword>
<reference evidence="1 2" key="1">
    <citation type="journal article" date="2020" name="Microb. Genom.">
        <title>Genetic diversity of clinical and environmental Mucorales isolates obtained from an investigation of mucormycosis cases among solid organ transplant recipients.</title>
        <authorList>
            <person name="Nguyen M.H."/>
            <person name="Kaul D."/>
            <person name="Muto C."/>
            <person name="Cheng S.J."/>
            <person name="Richter R.A."/>
            <person name="Bruno V.M."/>
            <person name="Liu G."/>
            <person name="Beyhan S."/>
            <person name="Sundermann A.J."/>
            <person name="Mounaud S."/>
            <person name="Pasculle A.W."/>
            <person name="Nierman W.C."/>
            <person name="Driscoll E."/>
            <person name="Cumbie R."/>
            <person name="Clancy C.J."/>
            <person name="Dupont C.L."/>
        </authorList>
    </citation>
    <scope>NUCLEOTIDE SEQUENCE [LARGE SCALE GENOMIC DNA]</scope>
    <source>
        <strain evidence="1 2">GL24</strain>
    </source>
</reference>
<name>A0A9P7CIE2_9FUNG</name>
<dbReference type="Proteomes" id="UP000740926">
    <property type="component" value="Unassembled WGS sequence"/>
</dbReference>
<evidence type="ECO:0000313" key="2">
    <source>
        <dbReference type="Proteomes" id="UP000740926"/>
    </source>
</evidence>
<evidence type="ECO:0000313" key="1">
    <source>
        <dbReference type="EMBL" id="KAG1555989.1"/>
    </source>
</evidence>
<gene>
    <name evidence="1" type="ORF">G6F50_012790</name>
</gene>
<accession>A0A9P7CIE2</accession>
<dbReference type="EMBL" id="JAANIU010004326">
    <property type="protein sequence ID" value="KAG1555989.1"/>
    <property type="molecule type" value="Genomic_DNA"/>
</dbReference>
<proteinExistence type="predicted"/>
<dbReference type="AlphaFoldDB" id="A0A9P7CIE2"/>